<dbReference type="OrthoDB" id="241340at2759"/>
<gene>
    <name evidence="1" type="ORF">TorRG33x02_064420</name>
</gene>
<dbReference type="STRING" id="63057.A0A2P5FJ90"/>
<dbReference type="EMBL" id="JXTC01000029">
    <property type="protein sequence ID" value="PON97852.1"/>
    <property type="molecule type" value="Genomic_DNA"/>
</dbReference>
<protein>
    <submittedName>
        <fullName evidence="1">Armadillo-type fold containing protein</fullName>
    </submittedName>
</protein>
<evidence type="ECO:0000313" key="1">
    <source>
        <dbReference type="EMBL" id="PON97852.1"/>
    </source>
</evidence>
<dbReference type="PANTHER" id="PTHR12029">
    <property type="entry name" value="RNA METHYLTRANSFERASE"/>
    <property type="match status" value="1"/>
</dbReference>
<name>A0A2P5FJ90_TREOI</name>
<dbReference type="Proteomes" id="UP000237000">
    <property type="component" value="Unassembled WGS sequence"/>
</dbReference>
<sequence length="632" mass="70410">MAVNESDATASLITSLWNSFRQVPPAAVPAVLDCVLASTGLSSSTLFASLIDTSPDFDKDENNGDDLGSDQCSYLASFVSALCHLLKKLGSDHDALKLFVWRSFLPLVKALHSFNRELLNQVAETFINVVVETNSWVVAEANLVPFLLRSVYHSLGMLQNEESEQVEQNFGPSYFSFLELDKERIWYPTWSLPLPISCYILTLMLDAALLNQQTAVTSESVVANGCLDAQHFADECGDADISSDKVDGLDIRAEKEFWNEIKRGLVDKESLVRKQSLHMLKKAVCANGASQSSSVSEITLRKKHSVPQGTTKRELWAAMEAQSLGVGRMCNSVEPNLNSQQKWDAFVLLYEMLDEYGTHLVEAAWNHQVSLLLQSSTSHVGFVSSDEGGKHRNLIETSGEIFNWLAILWERGLQHDNPQVRCLIMQSILGIKWKDNGNCANSVPESFMLGSFLQALNDPVHHKEFGVKGVYSSRTIEGAAEFLHLYASCLSSRKWIVFFSGLASAAKQQSFSRAGLMGLAECIASAACRVRTHDNETEAEREEVTFAEMAQREFNLESFPQNDKIALLDALRFIIESCKQHFNPNYRLRVCEKVLEAGASVVCTFDVPLEILLHFISTLPREFTDYGGKYNL</sequence>
<dbReference type="SUPFAM" id="SSF48371">
    <property type="entry name" value="ARM repeat"/>
    <property type="match status" value="1"/>
</dbReference>
<dbReference type="InterPro" id="IPR016024">
    <property type="entry name" value="ARM-type_fold"/>
</dbReference>
<accession>A0A2P5FJ90</accession>
<dbReference type="GO" id="GO:0016423">
    <property type="term" value="F:tRNA (guanine) methyltransferase activity"/>
    <property type="evidence" value="ECO:0007669"/>
    <property type="project" value="TreeGrafter"/>
</dbReference>
<dbReference type="GO" id="GO:0030488">
    <property type="term" value="P:tRNA methylation"/>
    <property type="evidence" value="ECO:0007669"/>
    <property type="project" value="TreeGrafter"/>
</dbReference>
<proteinExistence type="predicted"/>
<dbReference type="InParanoid" id="A0A2P5FJ90"/>
<comment type="caution">
    <text evidence="1">The sequence shown here is derived from an EMBL/GenBank/DDBJ whole genome shotgun (WGS) entry which is preliminary data.</text>
</comment>
<organism evidence="1 2">
    <name type="scientific">Trema orientale</name>
    <name type="common">Charcoal tree</name>
    <name type="synonym">Celtis orientalis</name>
    <dbReference type="NCBI Taxonomy" id="63057"/>
    <lineage>
        <taxon>Eukaryota</taxon>
        <taxon>Viridiplantae</taxon>
        <taxon>Streptophyta</taxon>
        <taxon>Embryophyta</taxon>
        <taxon>Tracheophyta</taxon>
        <taxon>Spermatophyta</taxon>
        <taxon>Magnoliopsida</taxon>
        <taxon>eudicotyledons</taxon>
        <taxon>Gunneridae</taxon>
        <taxon>Pentapetalae</taxon>
        <taxon>rosids</taxon>
        <taxon>fabids</taxon>
        <taxon>Rosales</taxon>
        <taxon>Cannabaceae</taxon>
        <taxon>Trema</taxon>
    </lineage>
</organism>
<reference evidence="2" key="1">
    <citation type="submission" date="2016-06" db="EMBL/GenBank/DDBJ databases">
        <title>Parallel loss of symbiosis genes in relatives of nitrogen-fixing non-legume Parasponia.</title>
        <authorList>
            <person name="Van Velzen R."/>
            <person name="Holmer R."/>
            <person name="Bu F."/>
            <person name="Rutten L."/>
            <person name="Van Zeijl A."/>
            <person name="Liu W."/>
            <person name="Santuari L."/>
            <person name="Cao Q."/>
            <person name="Sharma T."/>
            <person name="Shen D."/>
            <person name="Roswanjaya Y."/>
            <person name="Wardhani T."/>
            <person name="Kalhor M.S."/>
            <person name="Jansen J."/>
            <person name="Van den Hoogen J."/>
            <person name="Gungor B."/>
            <person name="Hartog M."/>
            <person name="Hontelez J."/>
            <person name="Verver J."/>
            <person name="Yang W.-C."/>
            <person name="Schijlen E."/>
            <person name="Repin R."/>
            <person name="Schilthuizen M."/>
            <person name="Schranz E."/>
            <person name="Heidstra R."/>
            <person name="Miyata K."/>
            <person name="Fedorova E."/>
            <person name="Kohlen W."/>
            <person name="Bisseling T."/>
            <person name="Smit S."/>
            <person name="Geurts R."/>
        </authorList>
    </citation>
    <scope>NUCLEOTIDE SEQUENCE [LARGE SCALE GENOMIC DNA]</scope>
    <source>
        <strain evidence="2">cv. RG33-2</strain>
    </source>
</reference>
<dbReference type="PANTHER" id="PTHR12029:SF11">
    <property type="entry name" value="METHYLTRANSFERASE TARBP1-RELATED"/>
    <property type="match status" value="1"/>
</dbReference>
<dbReference type="InterPro" id="IPR045330">
    <property type="entry name" value="TRM3/TARBP1"/>
</dbReference>
<keyword evidence="2" id="KW-1185">Reference proteome</keyword>
<evidence type="ECO:0000313" key="2">
    <source>
        <dbReference type="Proteomes" id="UP000237000"/>
    </source>
</evidence>
<dbReference type="AlphaFoldDB" id="A0A2P5FJ90"/>